<dbReference type="PROSITE" id="PS50983">
    <property type="entry name" value="FE_B12_PBP"/>
    <property type="match status" value="1"/>
</dbReference>
<evidence type="ECO:0000259" key="7">
    <source>
        <dbReference type="PROSITE" id="PS50983"/>
    </source>
</evidence>
<dbReference type="SUPFAM" id="SSF53807">
    <property type="entry name" value="Helical backbone' metal receptor"/>
    <property type="match status" value="1"/>
</dbReference>
<evidence type="ECO:0000313" key="9">
    <source>
        <dbReference type="Proteomes" id="UP000321574"/>
    </source>
</evidence>
<dbReference type="Gene3D" id="3.40.50.1980">
    <property type="entry name" value="Nitrogenase molybdenum iron protein domain"/>
    <property type="match status" value="2"/>
</dbReference>
<protein>
    <submittedName>
        <fullName evidence="8">Siderophore ABC transporter substrate-binding protein</fullName>
    </submittedName>
</protein>
<comment type="subcellular location">
    <subcellularLocation>
        <location evidence="1">Cell membrane</location>
        <topology evidence="1">Lipid-anchor</topology>
    </subcellularLocation>
</comment>
<dbReference type="PANTHER" id="PTHR30532:SF28">
    <property type="entry name" value="PETROBACTIN-BINDING PROTEIN YCLQ"/>
    <property type="match status" value="1"/>
</dbReference>
<feature type="region of interest" description="Disordered" evidence="5">
    <location>
        <begin position="25"/>
        <end position="46"/>
    </location>
</feature>
<evidence type="ECO:0000256" key="3">
    <source>
        <dbReference type="ARBA" id="ARBA00022448"/>
    </source>
</evidence>
<dbReference type="InterPro" id="IPR051313">
    <property type="entry name" value="Bact_iron-sidero_bind"/>
</dbReference>
<keyword evidence="9" id="KW-1185">Reference proteome</keyword>
<proteinExistence type="inferred from homology"/>
<comment type="caution">
    <text evidence="8">The sequence shown here is derived from an EMBL/GenBank/DDBJ whole genome shotgun (WGS) entry which is preliminary data.</text>
</comment>
<evidence type="ECO:0000256" key="2">
    <source>
        <dbReference type="ARBA" id="ARBA00008814"/>
    </source>
</evidence>
<evidence type="ECO:0000256" key="6">
    <source>
        <dbReference type="SAM" id="SignalP"/>
    </source>
</evidence>
<dbReference type="AlphaFoldDB" id="A0A5C8NLH0"/>
<feature type="signal peptide" evidence="6">
    <location>
        <begin position="1"/>
        <end position="21"/>
    </location>
</feature>
<dbReference type="OrthoDB" id="63946at2"/>
<dbReference type="PANTHER" id="PTHR30532">
    <property type="entry name" value="IRON III DICITRATE-BINDING PERIPLASMIC PROTEIN"/>
    <property type="match status" value="1"/>
</dbReference>
<dbReference type="EMBL" id="VDUW01000010">
    <property type="protein sequence ID" value="TXL61745.1"/>
    <property type="molecule type" value="Genomic_DNA"/>
</dbReference>
<dbReference type="InterPro" id="IPR033870">
    <property type="entry name" value="FatB"/>
</dbReference>
<accession>A0A5C8NLH0</accession>
<organism evidence="8 9">
    <name type="scientific">Cerasibacillus terrae</name>
    <dbReference type="NCBI Taxonomy" id="2498845"/>
    <lineage>
        <taxon>Bacteria</taxon>
        <taxon>Bacillati</taxon>
        <taxon>Bacillota</taxon>
        <taxon>Bacilli</taxon>
        <taxon>Bacillales</taxon>
        <taxon>Bacillaceae</taxon>
        <taxon>Cerasibacillus</taxon>
    </lineage>
</organism>
<dbReference type="GO" id="GO:0005886">
    <property type="term" value="C:plasma membrane"/>
    <property type="evidence" value="ECO:0007669"/>
    <property type="project" value="UniProtKB-SubCell"/>
</dbReference>
<feature type="domain" description="Fe/B12 periplasmic-binding" evidence="7">
    <location>
        <begin position="63"/>
        <end position="323"/>
    </location>
</feature>
<evidence type="ECO:0000313" key="8">
    <source>
        <dbReference type="EMBL" id="TXL61745.1"/>
    </source>
</evidence>
<dbReference type="GO" id="GO:1901678">
    <property type="term" value="P:iron coordination entity transport"/>
    <property type="evidence" value="ECO:0007669"/>
    <property type="project" value="UniProtKB-ARBA"/>
</dbReference>
<evidence type="ECO:0000256" key="5">
    <source>
        <dbReference type="SAM" id="MobiDB-lite"/>
    </source>
</evidence>
<dbReference type="Proteomes" id="UP000321574">
    <property type="component" value="Unassembled WGS sequence"/>
</dbReference>
<reference evidence="8 9" key="1">
    <citation type="submission" date="2019-06" db="EMBL/GenBank/DDBJ databases">
        <title>Cerasibacillus sp. nov., isolated from maize field.</title>
        <authorList>
            <person name="Lin S.-Y."/>
            <person name="Tsai C.-F."/>
            <person name="Young C.-C."/>
        </authorList>
    </citation>
    <scope>NUCLEOTIDE SEQUENCE [LARGE SCALE GENOMIC DNA]</scope>
    <source>
        <strain evidence="8 9">CC-CFT480</strain>
    </source>
</reference>
<dbReference type="Pfam" id="PF01497">
    <property type="entry name" value="Peripla_BP_2"/>
    <property type="match status" value="1"/>
</dbReference>
<evidence type="ECO:0000256" key="1">
    <source>
        <dbReference type="ARBA" id="ARBA00004193"/>
    </source>
</evidence>
<feature type="chain" id="PRO_5038569334" evidence="6">
    <location>
        <begin position="22"/>
        <end position="323"/>
    </location>
</feature>
<dbReference type="CDD" id="cd01140">
    <property type="entry name" value="FatB"/>
    <property type="match status" value="1"/>
</dbReference>
<keyword evidence="4 6" id="KW-0732">Signal</keyword>
<dbReference type="PROSITE" id="PS51257">
    <property type="entry name" value="PROKAR_LIPOPROTEIN"/>
    <property type="match status" value="1"/>
</dbReference>
<sequence>MKKFLTFILITLLALFMVACGDTDKDSASDDNKGTDKEKEESTETIKVEHELDTTEVKKNPKNVVVFDYGLLDTLDKLDVDVAGVAQSSNIPKYLDKYTSEDYANIGSLKEPDFEKIAEIAPELILITGRQTEVYEELSEIAPTVYLGVDPARYMDSFKENMEVIGEIFDKTSEVETAINDIEESIVTLKEKSKDMDEKALVILSNDDKISAYGPKSRFGLIHDVFGVKPVDEKIEASTHGMSVSFEYVVENDPDILYVVDRSAVVDGESSAKQVVENKLVEKTKAYKNDRIVYLNPEIWYLSGGGLISVEMMVDEIAESLEK</sequence>
<gene>
    <name evidence="8" type="ORF">FHP05_12755</name>
</gene>
<evidence type="ECO:0000256" key="4">
    <source>
        <dbReference type="ARBA" id="ARBA00022729"/>
    </source>
</evidence>
<dbReference type="GO" id="GO:0030288">
    <property type="term" value="C:outer membrane-bounded periplasmic space"/>
    <property type="evidence" value="ECO:0007669"/>
    <property type="project" value="TreeGrafter"/>
</dbReference>
<name>A0A5C8NLH0_9BACI</name>
<keyword evidence="3" id="KW-0813">Transport</keyword>
<dbReference type="RefSeq" id="WP_147668827.1">
    <property type="nucleotide sequence ID" value="NZ_VDUW01000010.1"/>
</dbReference>
<comment type="similarity">
    <text evidence="2">Belongs to the bacterial solute-binding protein 8 family.</text>
</comment>
<dbReference type="InterPro" id="IPR002491">
    <property type="entry name" value="ABC_transptr_periplasmic_BD"/>
</dbReference>